<dbReference type="Gene3D" id="3.40.50.150">
    <property type="entry name" value="Vaccinia Virus protein VP39"/>
    <property type="match status" value="1"/>
</dbReference>
<dbReference type="InterPro" id="IPR002941">
    <property type="entry name" value="DNA_methylase_N4/N6"/>
</dbReference>
<keyword evidence="2 6" id="KW-0489">Methyltransferase</keyword>
<reference evidence="7" key="1">
    <citation type="submission" date="2016-11" db="EMBL/GenBank/DDBJ databases">
        <authorList>
            <person name="Varghese N."/>
            <person name="Submissions S."/>
        </authorList>
    </citation>
    <scope>NUCLEOTIDE SEQUENCE [LARGE SCALE GENOMIC DNA]</scope>
    <source>
        <strain evidence="7">DSM 19514</strain>
    </source>
</reference>
<protein>
    <submittedName>
        <fullName evidence="6">Adenine-specific DNA-methyltransferase</fullName>
    </submittedName>
</protein>
<dbReference type="InterPro" id="IPR002295">
    <property type="entry name" value="N4/N6-MTase_EcoPI_Mod-like"/>
</dbReference>
<name>A0A1M4YCP2_9ACTN</name>
<dbReference type="InterPro" id="IPR035986">
    <property type="entry name" value="PKD_dom_sf"/>
</dbReference>
<gene>
    <name evidence="6" type="ORF">SAMN02745225_02301</name>
</gene>
<dbReference type="RefSeq" id="WP_072792686.1">
    <property type="nucleotide sequence ID" value="NZ_FQUL01000062.1"/>
</dbReference>
<dbReference type="PROSITE" id="PS00092">
    <property type="entry name" value="N6_MTASE"/>
    <property type="match status" value="1"/>
</dbReference>
<dbReference type="Pfam" id="PF01555">
    <property type="entry name" value="N6_N4_Mtase"/>
    <property type="match status" value="1"/>
</dbReference>
<evidence type="ECO:0000256" key="3">
    <source>
        <dbReference type="ARBA" id="ARBA00022679"/>
    </source>
</evidence>
<keyword evidence="3 6" id="KW-0808">Transferase</keyword>
<dbReference type="InterPro" id="IPR029063">
    <property type="entry name" value="SAM-dependent_MTases_sf"/>
</dbReference>
<dbReference type="OrthoDB" id="9773060at2"/>
<dbReference type="PRINTS" id="PR00506">
    <property type="entry name" value="D21N6MTFRASE"/>
</dbReference>
<dbReference type="Proteomes" id="UP000184295">
    <property type="component" value="Unassembled WGS sequence"/>
</dbReference>
<dbReference type="GO" id="GO:0008170">
    <property type="term" value="F:N-methyltransferase activity"/>
    <property type="evidence" value="ECO:0007669"/>
    <property type="project" value="InterPro"/>
</dbReference>
<dbReference type="EMBL" id="FQUL01000062">
    <property type="protein sequence ID" value="SHF03312.1"/>
    <property type="molecule type" value="Genomic_DNA"/>
</dbReference>
<dbReference type="SUPFAM" id="SSF53335">
    <property type="entry name" value="S-adenosyl-L-methionine-dependent methyltransferases"/>
    <property type="match status" value="1"/>
</dbReference>
<dbReference type="GO" id="GO:0005975">
    <property type="term" value="P:carbohydrate metabolic process"/>
    <property type="evidence" value="ECO:0007669"/>
    <property type="project" value="UniProtKB-ARBA"/>
</dbReference>
<dbReference type="SUPFAM" id="SSF49299">
    <property type="entry name" value="PKD domain"/>
    <property type="match status" value="1"/>
</dbReference>
<accession>A0A1M4YCP2</accession>
<dbReference type="InterPro" id="IPR002052">
    <property type="entry name" value="DNA_methylase_N6_adenine_CS"/>
</dbReference>
<dbReference type="InterPro" id="IPR013783">
    <property type="entry name" value="Ig-like_fold"/>
</dbReference>
<dbReference type="GO" id="GO:0003677">
    <property type="term" value="F:DNA binding"/>
    <property type="evidence" value="ECO:0007669"/>
    <property type="project" value="InterPro"/>
</dbReference>
<organism evidence="6 7">
    <name type="scientific">Ferrithrix thermotolerans DSM 19514</name>
    <dbReference type="NCBI Taxonomy" id="1121881"/>
    <lineage>
        <taxon>Bacteria</taxon>
        <taxon>Bacillati</taxon>
        <taxon>Actinomycetota</taxon>
        <taxon>Acidimicrobiia</taxon>
        <taxon>Acidimicrobiales</taxon>
        <taxon>Acidimicrobiaceae</taxon>
        <taxon>Ferrithrix</taxon>
    </lineage>
</organism>
<dbReference type="STRING" id="1121881.SAMN02745225_02301"/>
<evidence type="ECO:0000256" key="2">
    <source>
        <dbReference type="ARBA" id="ARBA00022603"/>
    </source>
</evidence>
<evidence type="ECO:0000313" key="6">
    <source>
        <dbReference type="EMBL" id="SHF03312.1"/>
    </source>
</evidence>
<keyword evidence="7" id="KW-1185">Reference proteome</keyword>
<comment type="similarity">
    <text evidence="1">Belongs to the N(4)/N(6)-methyltransferase family.</text>
</comment>
<evidence type="ECO:0000259" key="5">
    <source>
        <dbReference type="PROSITE" id="PS50093"/>
    </source>
</evidence>
<feature type="domain" description="PKD" evidence="5">
    <location>
        <begin position="513"/>
        <end position="576"/>
    </location>
</feature>
<evidence type="ECO:0000256" key="4">
    <source>
        <dbReference type="ARBA" id="ARBA00022691"/>
    </source>
</evidence>
<keyword evidence="4" id="KW-0949">S-adenosyl-L-methionine</keyword>
<dbReference type="PROSITE" id="PS50093">
    <property type="entry name" value="PKD"/>
    <property type="match status" value="1"/>
</dbReference>
<dbReference type="GO" id="GO:0032259">
    <property type="term" value="P:methylation"/>
    <property type="evidence" value="ECO:0007669"/>
    <property type="project" value="UniProtKB-KW"/>
</dbReference>
<dbReference type="AlphaFoldDB" id="A0A1M4YCP2"/>
<evidence type="ECO:0000256" key="1">
    <source>
        <dbReference type="ARBA" id="ARBA00006594"/>
    </source>
</evidence>
<dbReference type="InterPro" id="IPR000601">
    <property type="entry name" value="PKD_dom"/>
</dbReference>
<dbReference type="Gene3D" id="2.60.40.10">
    <property type="entry name" value="Immunoglobulins"/>
    <property type="match status" value="1"/>
</dbReference>
<evidence type="ECO:0000313" key="7">
    <source>
        <dbReference type="Proteomes" id="UP000184295"/>
    </source>
</evidence>
<proteinExistence type="inferred from homology"/>
<sequence length="576" mass="65489">MPELIWDGKYDASGKRTAPLRVELPFQTVETVNESAQDRQRLLFFNDERNAEWRNRLIWGDKKYVLPALIANFAGAVDLVYIDPPFFTGDDFSFSTAVNGEDFTREPNLIEQKAYRDTWGAGIDGYLAWIYDTLLCLHELIADTGSIYVHLDWHLGHYVKLILDEIFGESNFLNNVVWLYGLGGSSTRYWPRKHDDLYWYSKNPDRHYFEASRIPATSQRMRGLEKKAPDYWDIPSINNMAEERVAYPTQKPEKLLERIISSSCPPGGLVLDCFAGSGTTAVTAEKCGRRWIACDLGRFAIHTTRKRLLGIPDVRPFVVQNLGKYERQLWQAAEFGDSATARTAAYRSFILDLYHATPVSSGYVWLHGLKSGRMVHVGTVDAPVTNGDVKQIITEFRKAVGTGKDAPSIKGVDLLGWDFAFELNEVARQDAEKAGIDLRLVRIPREVLEKRAVEQGDIRFFELAALSVGLKQSAREVTLTLEDFVIPLDDVPADVQKAVTHWSQWIDYWAVDWDNKDDTFHNEWQAYRTRKSKDLSLTTTHEYTEPGDYKVVVKVIDILGNDTTKTLSVKVVSRGA</sequence>
<dbReference type="CDD" id="cd00146">
    <property type="entry name" value="PKD"/>
    <property type="match status" value="1"/>
</dbReference>